<name>A0ABM3SXQ2_BALAC</name>
<feature type="region of interest" description="Disordered" evidence="1">
    <location>
        <begin position="370"/>
        <end position="473"/>
    </location>
</feature>
<evidence type="ECO:0000313" key="4">
    <source>
        <dbReference type="RefSeq" id="XP_057394615.1"/>
    </source>
</evidence>
<evidence type="ECO:0000259" key="2">
    <source>
        <dbReference type="PROSITE" id="PS50838"/>
    </source>
</evidence>
<dbReference type="InterPro" id="IPR037445">
    <property type="entry name" value="MAGE"/>
</dbReference>
<dbReference type="InterPro" id="IPR021072">
    <property type="entry name" value="MAGE_N"/>
</dbReference>
<dbReference type="SMART" id="SM01373">
    <property type="entry name" value="MAGE"/>
    <property type="match status" value="2"/>
</dbReference>
<dbReference type="Proteomes" id="UP001652580">
    <property type="component" value="Chromosome X"/>
</dbReference>
<dbReference type="PANTHER" id="PTHR11736:SF69">
    <property type="entry name" value="MAGE DOMAIN-CONTAINING PROTEIN"/>
    <property type="match status" value="1"/>
</dbReference>
<evidence type="ECO:0000256" key="1">
    <source>
        <dbReference type="SAM" id="MobiDB-lite"/>
    </source>
</evidence>
<feature type="compositionally biased region" description="Polar residues" evidence="1">
    <location>
        <begin position="100"/>
        <end position="112"/>
    </location>
</feature>
<feature type="compositionally biased region" description="Basic residues" evidence="1">
    <location>
        <begin position="370"/>
        <end position="382"/>
    </location>
</feature>
<feature type="domain" description="MAGE" evidence="2">
    <location>
        <begin position="117"/>
        <end position="316"/>
    </location>
</feature>
<dbReference type="InterPro" id="IPR041899">
    <property type="entry name" value="MAGE_WH2"/>
</dbReference>
<feature type="compositionally biased region" description="Basic residues" evidence="1">
    <location>
        <begin position="557"/>
        <end position="569"/>
    </location>
</feature>
<evidence type="ECO:0000313" key="3">
    <source>
        <dbReference type="Proteomes" id="UP001652580"/>
    </source>
</evidence>
<dbReference type="SMART" id="SM01392">
    <property type="entry name" value="MAGE_N"/>
    <property type="match status" value="3"/>
</dbReference>
<dbReference type="Gene3D" id="1.10.10.1210">
    <property type="entry name" value="MAGE homology domain, winged helix WH2 motif"/>
    <property type="match status" value="2"/>
</dbReference>
<accession>A0ABM3SXQ2</accession>
<feature type="domain" description="MAGE" evidence="2">
    <location>
        <begin position="664"/>
        <end position="863"/>
    </location>
</feature>
<protein>
    <submittedName>
        <fullName evidence="4">Melanoma-associated antigen D4-like</fullName>
    </submittedName>
</protein>
<proteinExistence type="predicted"/>
<dbReference type="Pfam" id="PF01454">
    <property type="entry name" value="MAGE"/>
    <property type="match status" value="2"/>
</dbReference>
<dbReference type="PANTHER" id="PTHR11736">
    <property type="entry name" value="MELANOMA-ASSOCIATED ANTIGEN MAGE ANTIGEN"/>
    <property type="match status" value="1"/>
</dbReference>
<reference evidence="4" key="1">
    <citation type="submission" date="2025-08" db="UniProtKB">
        <authorList>
            <consortium name="RefSeq"/>
        </authorList>
    </citation>
    <scope>IDENTIFICATION</scope>
</reference>
<dbReference type="InterPro" id="IPR041898">
    <property type="entry name" value="MAGE_WH1"/>
</dbReference>
<dbReference type="GeneID" id="103004136"/>
<feature type="region of interest" description="Disordered" evidence="1">
    <location>
        <begin position="485"/>
        <end position="534"/>
    </location>
</feature>
<feature type="region of interest" description="Disordered" evidence="1">
    <location>
        <begin position="1"/>
        <end position="114"/>
    </location>
</feature>
<feature type="region of interest" description="Disordered" evidence="1">
    <location>
        <begin position="557"/>
        <end position="656"/>
    </location>
</feature>
<feature type="compositionally biased region" description="Low complexity" evidence="1">
    <location>
        <begin position="28"/>
        <end position="63"/>
    </location>
</feature>
<dbReference type="InterPro" id="IPR002190">
    <property type="entry name" value="MHD_dom"/>
</dbReference>
<dbReference type="PROSITE" id="PS50838">
    <property type="entry name" value="MAGE"/>
    <property type="match status" value="2"/>
</dbReference>
<feature type="compositionally biased region" description="Polar residues" evidence="1">
    <location>
        <begin position="620"/>
        <end position="633"/>
    </location>
</feature>
<gene>
    <name evidence="4" type="primary">LOC103004136</name>
</gene>
<feature type="compositionally biased region" description="Basic and acidic residues" evidence="1">
    <location>
        <begin position="634"/>
        <end position="647"/>
    </location>
</feature>
<feature type="compositionally biased region" description="Low complexity" evidence="1">
    <location>
        <begin position="393"/>
        <end position="416"/>
    </location>
</feature>
<keyword evidence="3" id="KW-1185">Reference proteome</keyword>
<organism evidence="3 4">
    <name type="scientific">Balaenoptera acutorostrata</name>
    <name type="common">Common minke whale</name>
    <name type="synonym">Balaena rostrata</name>
    <dbReference type="NCBI Taxonomy" id="9767"/>
    <lineage>
        <taxon>Eukaryota</taxon>
        <taxon>Metazoa</taxon>
        <taxon>Chordata</taxon>
        <taxon>Craniata</taxon>
        <taxon>Vertebrata</taxon>
        <taxon>Euteleostomi</taxon>
        <taxon>Mammalia</taxon>
        <taxon>Eutheria</taxon>
        <taxon>Laurasiatheria</taxon>
        <taxon>Artiodactyla</taxon>
        <taxon>Whippomorpha</taxon>
        <taxon>Cetacea</taxon>
        <taxon>Mysticeti</taxon>
        <taxon>Balaenopteridae</taxon>
        <taxon>Balaenoptera</taxon>
    </lineage>
</organism>
<feature type="compositionally biased region" description="Basic residues" evidence="1">
    <location>
        <begin position="1"/>
        <end position="17"/>
    </location>
</feature>
<dbReference type="RefSeq" id="XP_057394615.1">
    <property type="nucleotide sequence ID" value="XM_057538632.1"/>
</dbReference>
<sequence length="900" mass="98783">MPRGRKSKRRAREKRHQARAETQSLKGAQATEAAAAAAAAEIEESPSSPASVSRGTPPSSRAAGARREPRGAPATSSRDAGVSCPGYEEGARASQDEESASTSQEAPSTHSTCIDPLSMKASMLVQVLLEKYKLNEPIRQAEMLKAVSKKYKKHFPEILRRASECMELVFGLELKEVNPTRHTYTLIRKLSVPSEESPSDELGLPKSYLMMMLLGMIFKKGNRATEEETWEFLNALGLYAGRRHLIFGEPRRLISEGFVQQKYLTYRQVPNSDPPRYEFLWGPRALAETSKMKVLEFLAKVAGTVPSAFPDLYEEALQDEEERAGVRAAARAAAVAEGSALPGPRCPHCLPSCPHSRLLALTCVIVPRGRKSKRRAREKRHQARGETQSLKGAQATEAAAAAAAAEIEESPSSPASVSRGTPPSSRAAGARREPQGAPATSCHDAGVSCPGSEEGAQSQDEDSESQMSGPAPSWTVRLSLPYLDTGGWSMPRDPPSRGQGPLLGFQPYQDQARQNRQHRLTQAHQDREGDSSCPHCLPSCPHSRLLALTCVIMPRGQKSKRRAREKRHQARSEAQRLQDAQAPAAEEEESLSSPTPPLGGNLQSSPASGSDRRSQGSRKAPSTTTTSAGVSCTRSDEGAKSQDEEKPSTSQASLSTDFSCRTAADQKAILLVQFLLRKYNMREPITKEGMLKHVIGKYKEHFHEILRRASELMVLAFGIDVKEVDPTRHCYALVSKFQRTSDDRMTGEEIMPKTGLLMTVLCVIFMKGNCATEEDIWEVLNVMGIYAGKKHFIHGESKKLITKDLVQERYLEYRQVPNSDPPCCEFLGGPRALAETSKMKVLEFLAKIHDTVPSAFPLLYEEALRDEEERARARFAAMLLTGAVASVHSGADFWGSFSHL</sequence>
<dbReference type="Pfam" id="PF12440">
    <property type="entry name" value="MAGE_N"/>
    <property type="match status" value="3"/>
</dbReference>
<dbReference type="Gene3D" id="1.10.10.1200">
    <property type="entry name" value="MAGE homology domain, winged helix WH1 motif"/>
    <property type="match status" value="2"/>
</dbReference>